<keyword evidence="3" id="KW-1185">Reference proteome</keyword>
<dbReference type="Gene3D" id="2.40.70.10">
    <property type="entry name" value="Acid Proteases"/>
    <property type="match status" value="1"/>
</dbReference>
<dbReference type="EMBL" id="SMMG02000007">
    <property type="protein sequence ID" value="KAA3465595.1"/>
    <property type="molecule type" value="Genomic_DNA"/>
</dbReference>
<dbReference type="CDD" id="cd00303">
    <property type="entry name" value="retropepsin_like"/>
    <property type="match status" value="1"/>
</dbReference>
<name>A0A5B6V8X1_9ROSI</name>
<dbReference type="AlphaFoldDB" id="A0A5B6V8X1"/>
<dbReference type="Gene3D" id="3.30.420.10">
    <property type="entry name" value="Ribonuclease H-like superfamily/Ribonuclease H"/>
    <property type="match status" value="1"/>
</dbReference>
<protein>
    <submittedName>
        <fullName evidence="2">Protein NYNRIN-like</fullName>
    </submittedName>
</protein>
<organism evidence="2 3">
    <name type="scientific">Gossypium australe</name>
    <dbReference type="NCBI Taxonomy" id="47621"/>
    <lineage>
        <taxon>Eukaryota</taxon>
        <taxon>Viridiplantae</taxon>
        <taxon>Streptophyta</taxon>
        <taxon>Embryophyta</taxon>
        <taxon>Tracheophyta</taxon>
        <taxon>Spermatophyta</taxon>
        <taxon>Magnoliopsida</taxon>
        <taxon>eudicotyledons</taxon>
        <taxon>Gunneridae</taxon>
        <taxon>Pentapetalae</taxon>
        <taxon>rosids</taxon>
        <taxon>malvids</taxon>
        <taxon>Malvales</taxon>
        <taxon>Malvaceae</taxon>
        <taxon>Malvoideae</taxon>
        <taxon>Gossypium</taxon>
    </lineage>
</organism>
<dbReference type="PANTHER" id="PTHR33067">
    <property type="entry name" value="RNA-DIRECTED DNA POLYMERASE-RELATED"/>
    <property type="match status" value="1"/>
</dbReference>
<dbReference type="InterPro" id="IPR021109">
    <property type="entry name" value="Peptidase_aspartic_dom_sf"/>
</dbReference>
<proteinExistence type="predicted"/>
<sequence length="427" mass="49285">MEGMVPAEVVGHQAEVLKVQIRDNQVSRRKEEDVPDVITAILQNKLPTKLKDPGSFTIPCLIGSLNIKKALADLSASINLMPYKMFKQLGLGEPKPTRMNIQLADRSIKYPRGVIEDILVKVDKFIFTVDFVVLDMDEDIEVPLILGWPFLATARAVIDVGDGKLALRVGDEEIIFQIYDAMQYSREQDYSCYFIDAIDHFIQDSLQEIIHDDTMELCLTQVAVDYMSKWVEAQALPTNDTRMVVRFLKKLFSQFGTPRTIISDKGVHHRIATPYHPQTSGQVEVANRELKRILEKTVESNRKDWALKVDDALWAYRIAFKTPIGTFPYRLVYGKSCHLPFELEHKAFWAIKFLNYDLKTAGEKRMMQLNELDEWRANTYENSRLYKEATKRRHDARLKQPKQFKVGNLVLLYNSRLKLFPGKLKSR</sequence>
<dbReference type="GO" id="GO:0003676">
    <property type="term" value="F:nucleic acid binding"/>
    <property type="evidence" value="ECO:0007669"/>
    <property type="project" value="InterPro"/>
</dbReference>
<evidence type="ECO:0000313" key="3">
    <source>
        <dbReference type="Proteomes" id="UP000325315"/>
    </source>
</evidence>
<comment type="caution">
    <text evidence="2">The sequence shown here is derived from an EMBL/GenBank/DDBJ whole genome shotgun (WGS) entry which is preliminary data.</text>
</comment>
<dbReference type="Pfam" id="PF13650">
    <property type="entry name" value="Asp_protease_2"/>
    <property type="match status" value="1"/>
</dbReference>
<dbReference type="PANTHER" id="PTHR33067:SF35">
    <property type="entry name" value="ASPARTIC PEPTIDASE DDI1-TYPE DOMAIN-CONTAINING PROTEIN"/>
    <property type="match status" value="1"/>
</dbReference>
<dbReference type="SUPFAM" id="SSF53098">
    <property type="entry name" value="Ribonuclease H-like"/>
    <property type="match status" value="1"/>
</dbReference>
<dbReference type="GO" id="GO:0015074">
    <property type="term" value="P:DNA integration"/>
    <property type="evidence" value="ECO:0007669"/>
    <property type="project" value="InterPro"/>
</dbReference>
<evidence type="ECO:0000313" key="2">
    <source>
        <dbReference type="EMBL" id="KAA3465595.1"/>
    </source>
</evidence>
<dbReference type="OrthoDB" id="1001372at2759"/>
<reference evidence="3" key="1">
    <citation type="journal article" date="2019" name="Plant Biotechnol. J.">
        <title>Genome sequencing of the Australian wild diploid species Gossypium australe highlights disease resistance and delayed gland morphogenesis.</title>
        <authorList>
            <person name="Cai Y."/>
            <person name="Cai X."/>
            <person name="Wang Q."/>
            <person name="Wang P."/>
            <person name="Zhang Y."/>
            <person name="Cai C."/>
            <person name="Xu Y."/>
            <person name="Wang K."/>
            <person name="Zhou Z."/>
            <person name="Wang C."/>
            <person name="Geng S."/>
            <person name="Li B."/>
            <person name="Dong Q."/>
            <person name="Hou Y."/>
            <person name="Wang H."/>
            <person name="Ai P."/>
            <person name="Liu Z."/>
            <person name="Yi F."/>
            <person name="Sun M."/>
            <person name="An G."/>
            <person name="Cheng J."/>
            <person name="Zhang Y."/>
            <person name="Shi Q."/>
            <person name="Xie Y."/>
            <person name="Shi X."/>
            <person name="Chang Y."/>
            <person name="Huang F."/>
            <person name="Chen Y."/>
            <person name="Hong S."/>
            <person name="Mi L."/>
            <person name="Sun Q."/>
            <person name="Zhang L."/>
            <person name="Zhou B."/>
            <person name="Peng R."/>
            <person name="Zhang X."/>
            <person name="Liu F."/>
        </authorList>
    </citation>
    <scope>NUCLEOTIDE SEQUENCE [LARGE SCALE GENOMIC DNA]</scope>
    <source>
        <strain evidence="3">cv. PA1801</strain>
    </source>
</reference>
<accession>A0A5B6V8X1</accession>
<dbReference type="PROSITE" id="PS50994">
    <property type="entry name" value="INTEGRASE"/>
    <property type="match status" value="1"/>
</dbReference>
<dbReference type="InterPro" id="IPR036397">
    <property type="entry name" value="RNaseH_sf"/>
</dbReference>
<feature type="domain" description="Integrase catalytic" evidence="1">
    <location>
        <begin position="169"/>
        <end position="336"/>
    </location>
</feature>
<dbReference type="InterPro" id="IPR001584">
    <property type="entry name" value="Integrase_cat-core"/>
</dbReference>
<gene>
    <name evidence="2" type="ORF">EPI10_000746</name>
</gene>
<dbReference type="InterPro" id="IPR012337">
    <property type="entry name" value="RNaseH-like_sf"/>
</dbReference>
<dbReference type="Proteomes" id="UP000325315">
    <property type="component" value="Unassembled WGS sequence"/>
</dbReference>
<evidence type="ECO:0000259" key="1">
    <source>
        <dbReference type="PROSITE" id="PS50994"/>
    </source>
</evidence>